<dbReference type="AlphaFoldDB" id="A0A1V8YTV3"/>
<evidence type="ECO:0000256" key="1">
    <source>
        <dbReference type="SAM" id="Phobius"/>
    </source>
</evidence>
<keyword evidence="1" id="KW-0472">Membrane</keyword>
<evidence type="ECO:0000313" key="3">
    <source>
        <dbReference type="Proteomes" id="UP000192477"/>
    </source>
</evidence>
<comment type="caution">
    <text evidence="2">The sequence shown here is derived from an EMBL/GenBank/DDBJ whole genome shotgun (WGS) entry which is preliminary data.</text>
</comment>
<dbReference type="EMBL" id="MJEA01000004">
    <property type="protein sequence ID" value="OQO70487.1"/>
    <property type="molecule type" value="Genomic_DNA"/>
</dbReference>
<evidence type="ECO:0000313" key="2">
    <source>
        <dbReference type="EMBL" id="OQO70487.1"/>
    </source>
</evidence>
<feature type="transmembrane region" description="Helical" evidence="1">
    <location>
        <begin position="9"/>
        <end position="29"/>
    </location>
</feature>
<organism evidence="2 3">
    <name type="scientific">Enterococcus villorum</name>
    <dbReference type="NCBI Taxonomy" id="112904"/>
    <lineage>
        <taxon>Bacteria</taxon>
        <taxon>Bacillati</taxon>
        <taxon>Bacillota</taxon>
        <taxon>Bacilli</taxon>
        <taxon>Lactobacillales</taxon>
        <taxon>Enterococcaceae</taxon>
        <taxon>Enterococcus</taxon>
    </lineage>
</organism>
<keyword evidence="1" id="KW-1133">Transmembrane helix</keyword>
<proteinExistence type="predicted"/>
<dbReference type="RefSeq" id="WP_081183231.1">
    <property type="nucleotide sequence ID" value="NZ_MJEA01000004.1"/>
</dbReference>
<dbReference type="OrthoDB" id="2053637at2"/>
<accession>A0A1V8YTV3</accession>
<feature type="transmembrane region" description="Helical" evidence="1">
    <location>
        <begin position="69"/>
        <end position="90"/>
    </location>
</feature>
<keyword evidence="1" id="KW-0812">Transmembrane</keyword>
<sequence length="100" mass="11257">MMKKIRSNIIISTILVAILMAVHFLVVLFSSPEPGKYLAYFKTMFFENITNPDGSIAVSLGFTGEVLPILISILLFTVFFTLTSTFHSILKERRSRLLGK</sequence>
<protein>
    <submittedName>
        <fullName evidence="2">Uncharacterized protein</fullName>
    </submittedName>
</protein>
<gene>
    <name evidence="2" type="ORF">BH747_05535</name>
</gene>
<name>A0A1V8YTV3_9ENTE</name>
<reference evidence="2 3" key="1">
    <citation type="journal article" date="2017" name="BMC Microbiol.">
        <title>Comparative genomics of Enterococcus spp. isolated from bovine feces.</title>
        <authorList>
            <person name="Beukers A.G."/>
            <person name="Zaheer R."/>
            <person name="Goji N."/>
            <person name="Amoako K.K."/>
            <person name="Chaves A.V."/>
            <person name="Ward M.P."/>
            <person name="McAllister T.A."/>
        </authorList>
    </citation>
    <scope>NUCLEOTIDE SEQUENCE [LARGE SCALE GENOMIC DNA]</scope>
    <source>
        <strain evidence="2 3">F1129D 143</strain>
    </source>
</reference>
<dbReference type="Proteomes" id="UP000192477">
    <property type="component" value="Unassembled WGS sequence"/>
</dbReference>